<evidence type="ECO:0000256" key="6">
    <source>
        <dbReference type="ARBA" id="ARBA00022692"/>
    </source>
</evidence>
<dbReference type="Proteomes" id="UP000280668">
    <property type="component" value="Unassembled WGS sequence"/>
</dbReference>
<comment type="function">
    <text evidence="10">Part of the binding-protein-dependent transport system for phosphate; probably responsible for the translocation of the substrate across the membrane.</text>
</comment>
<evidence type="ECO:0000256" key="10">
    <source>
        <dbReference type="RuleBase" id="RU363054"/>
    </source>
</evidence>
<gene>
    <name evidence="12" type="ORF">EDD31_1145</name>
</gene>
<dbReference type="InterPro" id="IPR051124">
    <property type="entry name" value="Phosphate_Transport_Permease"/>
</dbReference>
<keyword evidence="6 9" id="KW-0812">Transmembrane</keyword>
<comment type="caution">
    <text evidence="10">Lacks conserved residue(s) required for the propagation of feature annotation.</text>
</comment>
<sequence>MSTTTREQPPKSALRTRGFGQYADRLFTGFLILAGASVLAILSAMVIRTVYDAYPVFVYQGFFDFIFGTEWQAGFARNEFTGTYGAWPFIWGTLVTASIAVVIALPLAICVSLFITFYAPKRARTLLSYSVEILAAVPSIIFGLWGLLWFVPNVLHPFSNWLNSTLGFIPLFGGSVPNTNYFHAGVVLAIMILPIITAITREVMAATPPDEVSAAYGLGATKSEVLSRVVLPRSFGGIVGATMLGLGRALGETIAVLMLIGGSQRAGYRLFFAGDSLAAHIAATFQDASPETLTALMGVGVVLFLLTMVVNVVARLIVWRFARSASAGDAL</sequence>
<evidence type="ECO:0000313" key="12">
    <source>
        <dbReference type="EMBL" id="ROR72785.1"/>
    </source>
</evidence>
<feature type="transmembrane region" description="Helical" evidence="9">
    <location>
        <begin position="181"/>
        <end position="199"/>
    </location>
</feature>
<feature type="transmembrane region" description="Helical" evidence="9">
    <location>
        <begin position="89"/>
        <end position="119"/>
    </location>
</feature>
<dbReference type="GO" id="GO:0005315">
    <property type="term" value="F:phosphate transmembrane transporter activity"/>
    <property type="evidence" value="ECO:0007669"/>
    <property type="project" value="InterPro"/>
</dbReference>
<evidence type="ECO:0000256" key="9">
    <source>
        <dbReference type="RuleBase" id="RU363032"/>
    </source>
</evidence>
<keyword evidence="8 9" id="KW-0472">Membrane</keyword>
<dbReference type="NCBIfam" id="TIGR02138">
    <property type="entry name" value="phosphate_pstC"/>
    <property type="match status" value="1"/>
</dbReference>
<dbReference type="RefSeq" id="WP_123303302.1">
    <property type="nucleotide sequence ID" value="NZ_RKHK01000001.1"/>
</dbReference>
<dbReference type="EMBL" id="RKHK01000001">
    <property type="protein sequence ID" value="ROR72785.1"/>
    <property type="molecule type" value="Genomic_DNA"/>
</dbReference>
<evidence type="ECO:0000256" key="8">
    <source>
        <dbReference type="ARBA" id="ARBA00023136"/>
    </source>
</evidence>
<keyword evidence="13" id="KW-1185">Reference proteome</keyword>
<dbReference type="InterPro" id="IPR035906">
    <property type="entry name" value="MetI-like_sf"/>
</dbReference>
<keyword evidence="3 9" id="KW-0813">Transport</keyword>
<dbReference type="GO" id="GO:0005886">
    <property type="term" value="C:plasma membrane"/>
    <property type="evidence" value="ECO:0007669"/>
    <property type="project" value="UniProtKB-SubCell"/>
</dbReference>
<reference evidence="12 13" key="1">
    <citation type="submission" date="2018-11" db="EMBL/GenBank/DDBJ databases">
        <title>Sequencing the genomes of 1000 actinobacteria strains.</title>
        <authorList>
            <person name="Klenk H.-P."/>
        </authorList>
    </citation>
    <scope>NUCLEOTIDE SEQUENCE [LARGE SCALE GENOMIC DNA]</scope>
    <source>
        <strain evidence="12 13">DSM 11294</strain>
    </source>
</reference>
<comment type="subcellular location">
    <subcellularLocation>
        <location evidence="1 9">Cell membrane</location>
        <topology evidence="1 9">Multi-pass membrane protein</topology>
    </subcellularLocation>
</comment>
<dbReference type="OrthoDB" id="9785113at2"/>
<organism evidence="12 13">
    <name type="scientific">Bogoriella caseilytica</name>
    <dbReference type="NCBI Taxonomy" id="56055"/>
    <lineage>
        <taxon>Bacteria</taxon>
        <taxon>Bacillati</taxon>
        <taxon>Actinomycetota</taxon>
        <taxon>Actinomycetes</taxon>
        <taxon>Micrococcales</taxon>
        <taxon>Bogoriellaceae</taxon>
        <taxon>Bogoriella</taxon>
    </lineage>
</organism>
<feature type="transmembrane region" description="Helical" evidence="9">
    <location>
        <begin position="295"/>
        <end position="318"/>
    </location>
</feature>
<comment type="similarity">
    <text evidence="2 10">Belongs to the binding-protein-dependent transport system permease family. CysTW subfamily.</text>
</comment>
<accession>A0A3N2BC16</accession>
<proteinExistence type="inferred from homology"/>
<protein>
    <recommendedName>
        <fullName evidence="10">Phosphate transport system permease protein</fullName>
    </recommendedName>
</protein>
<dbReference type="PANTHER" id="PTHR30425">
    <property type="entry name" value="PHOSPHATE TRANSPORT SYSTEM PERMEASE PROTEIN PST"/>
    <property type="match status" value="1"/>
</dbReference>
<dbReference type="PROSITE" id="PS50928">
    <property type="entry name" value="ABC_TM1"/>
    <property type="match status" value="1"/>
</dbReference>
<comment type="caution">
    <text evidence="12">The sequence shown here is derived from an EMBL/GenBank/DDBJ whole genome shotgun (WGS) entry which is preliminary data.</text>
</comment>
<evidence type="ECO:0000256" key="4">
    <source>
        <dbReference type="ARBA" id="ARBA00022475"/>
    </source>
</evidence>
<dbReference type="CDD" id="cd06261">
    <property type="entry name" value="TM_PBP2"/>
    <property type="match status" value="1"/>
</dbReference>
<feature type="domain" description="ABC transmembrane type-1" evidence="11">
    <location>
        <begin position="90"/>
        <end position="314"/>
    </location>
</feature>
<dbReference type="InterPro" id="IPR000515">
    <property type="entry name" value="MetI-like"/>
</dbReference>
<evidence type="ECO:0000256" key="1">
    <source>
        <dbReference type="ARBA" id="ARBA00004651"/>
    </source>
</evidence>
<evidence type="ECO:0000256" key="3">
    <source>
        <dbReference type="ARBA" id="ARBA00022448"/>
    </source>
</evidence>
<evidence type="ECO:0000256" key="2">
    <source>
        <dbReference type="ARBA" id="ARBA00007069"/>
    </source>
</evidence>
<dbReference type="Pfam" id="PF00528">
    <property type="entry name" value="BPD_transp_1"/>
    <property type="match status" value="1"/>
</dbReference>
<feature type="transmembrane region" description="Helical" evidence="9">
    <location>
        <begin position="131"/>
        <end position="151"/>
    </location>
</feature>
<evidence type="ECO:0000256" key="7">
    <source>
        <dbReference type="ARBA" id="ARBA00022989"/>
    </source>
</evidence>
<name>A0A3N2BC16_9MICO</name>
<keyword evidence="4 10" id="KW-1003">Cell membrane</keyword>
<dbReference type="GO" id="GO:0006817">
    <property type="term" value="P:phosphate ion transport"/>
    <property type="evidence" value="ECO:0007669"/>
    <property type="project" value="UniProtKB-KW"/>
</dbReference>
<dbReference type="InterPro" id="IPR011864">
    <property type="entry name" value="Phosphate_PstC"/>
</dbReference>
<keyword evidence="5 10" id="KW-0592">Phosphate transport</keyword>
<evidence type="ECO:0000313" key="13">
    <source>
        <dbReference type="Proteomes" id="UP000280668"/>
    </source>
</evidence>
<dbReference type="Gene3D" id="1.10.3720.10">
    <property type="entry name" value="MetI-like"/>
    <property type="match status" value="1"/>
</dbReference>
<feature type="transmembrane region" description="Helical" evidence="9">
    <location>
        <begin position="26"/>
        <end position="47"/>
    </location>
</feature>
<dbReference type="SUPFAM" id="SSF161098">
    <property type="entry name" value="MetI-like"/>
    <property type="match status" value="1"/>
</dbReference>
<evidence type="ECO:0000259" key="11">
    <source>
        <dbReference type="PROSITE" id="PS50928"/>
    </source>
</evidence>
<keyword evidence="7 9" id="KW-1133">Transmembrane helix</keyword>
<evidence type="ECO:0000256" key="5">
    <source>
        <dbReference type="ARBA" id="ARBA00022592"/>
    </source>
</evidence>
<dbReference type="PANTHER" id="PTHR30425:SF1">
    <property type="entry name" value="PHOSPHATE TRANSPORT SYSTEM PERMEASE PROTEIN PSTC"/>
    <property type="match status" value="1"/>
</dbReference>
<dbReference type="AlphaFoldDB" id="A0A3N2BC16"/>